<evidence type="ECO:0000256" key="2">
    <source>
        <dbReference type="ARBA" id="ARBA00022694"/>
    </source>
</evidence>
<dbReference type="Pfam" id="PF01743">
    <property type="entry name" value="PolyA_pol"/>
    <property type="match status" value="1"/>
</dbReference>
<dbReference type="SUPFAM" id="SSF81301">
    <property type="entry name" value="Nucleotidyltransferase"/>
    <property type="match status" value="1"/>
</dbReference>
<keyword evidence="6" id="KW-0067">ATP-binding</keyword>
<comment type="caution">
    <text evidence="11">The sequence shown here is derived from an EMBL/GenBank/DDBJ whole genome shotgun (WGS) entry which is preliminary data.</text>
</comment>
<keyword evidence="3" id="KW-0548">Nucleotidyltransferase</keyword>
<dbReference type="PANTHER" id="PTHR47545">
    <property type="entry name" value="MULTIFUNCTIONAL CCA PROTEIN"/>
    <property type="match status" value="1"/>
</dbReference>
<protein>
    <recommendedName>
        <fullName evidence="10">Poly A polymerase head domain-containing protein</fullName>
    </recommendedName>
</protein>
<keyword evidence="5" id="KW-0547">Nucleotide-binding</keyword>
<dbReference type="SUPFAM" id="SSF81891">
    <property type="entry name" value="Poly A polymerase C-terminal region-like"/>
    <property type="match status" value="1"/>
</dbReference>
<keyword evidence="12" id="KW-1185">Reference proteome</keyword>
<feature type="domain" description="Poly A polymerase head" evidence="10">
    <location>
        <begin position="25"/>
        <end position="153"/>
    </location>
</feature>
<keyword evidence="7" id="KW-0460">Magnesium</keyword>
<evidence type="ECO:0000256" key="8">
    <source>
        <dbReference type="ARBA" id="ARBA00022884"/>
    </source>
</evidence>
<dbReference type="EMBL" id="JBHSWD010000002">
    <property type="protein sequence ID" value="MFC6592647.1"/>
    <property type="molecule type" value="Genomic_DNA"/>
</dbReference>
<dbReference type="Gene3D" id="3.30.460.10">
    <property type="entry name" value="Beta Polymerase, domain 2"/>
    <property type="match status" value="1"/>
</dbReference>
<evidence type="ECO:0000256" key="3">
    <source>
        <dbReference type="ARBA" id="ARBA00022695"/>
    </source>
</evidence>
<keyword evidence="4" id="KW-0479">Metal-binding</keyword>
<keyword evidence="1 9" id="KW-0808">Transferase</keyword>
<gene>
    <name evidence="11" type="ORF">ACFP81_12030</name>
</gene>
<keyword evidence="8 9" id="KW-0694">RNA-binding</keyword>
<evidence type="ECO:0000256" key="4">
    <source>
        <dbReference type="ARBA" id="ARBA00022723"/>
    </source>
</evidence>
<dbReference type="Proteomes" id="UP001596297">
    <property type="component" value="Unassembled WGS sequence"/>
</dbReference>
<dbReference type="PANTHER" id="PTHR47545:SF1">
    <property type="entry name" value="MULTIFUNCTIONAL CCA PROTEIN"/>
    <property type="match status" value="1"/>
</dbReference>
<evidence type="ECO:0000259" key="10">
    <source>
        <dbReference type="Pfam" id="PF01743"/>
    </source>
</evidence>
<evidence type="ECO:0000256" key="9">
    <source>
        <dbReference type="RuleBase" id="RU003953"/>
    </source>
</evidence>
<sequence length="319" mass="35292">MSLPPWAAHPALPELLRRLGPELEVFLVGGCLRDSLLGLPVSDYDLLVRAADLDAPALLSVLRERLQPARLDWVGESFGVVKLRLRTPTGEWLGETLDLAFPSRGGRQDLRLPLEADLGRRDFTVNALAYRLTQSAGWVDPFGGRRDLAERRLQAVGHAKDRFGEDPVRVLRAARFIARFGLVPDLELCLAARQAEADVWQQPPERIFRELAALLDLPRPADGFDFLQRAGLTGLVAPGDPRPWWAALGPLDRWPAADRQVLRWSAWLAASEPLGAPGPPGPEPLLRLRAPGHLVRECATCWRCCRWWGPPRAAPSSAA</sequence>
<evidence type="ECO:0000256" key="7">
    <source>
        <dbReference type="ARBA" id="ARBA00022842"/>
    </source>
</evidence>
<dbReference type="InterPro" id="IPR043519">
    <property type="entry name" value="NT_sf"/>
</dbReference>
<keyword evidence="2" id="KW-0819">tRNA processing</keyword>
<comment type="similarity">
    <text evidence="9">Belongs to the tRNA nucleotidyltransferase/poly(A) polymerase family.</text>
</comment>
<organism evidence="11 12">
    <name type="scientific">Deinococcus lacus</name>
    <dbReference type="NCBI Taxonomy" id="392561"/>
    <lineage>
        <taxon>Bacteria</taxon>
        <taxon>Thermotogati</taxon>
        <taxon>Deinococcota</taxon>
        <taxon>Deinococci</taxon>
        <taxon>Deinococcales</taxon>
        <taxon>Deinococcaceae</taxon>
        <taxon>Deinococcus</taxon>
    </lineage>
</organism>
<dbReference type="Gene3D" id="1.10.3090.10">
    <property type="entry name" value="cca-adding enzyme, domain 2"/>
    <property type="match status" value="1"/>
</dbReference>
<evidence type="ECO:0000313" key="11">
    <source>
        <dbReference type="EMBL" id="MFC6592647.1"/>
    </source>
</evidence>
<proteinExistence type="inferred from homology"/>
<evidence type="ECO:0000313" key="12">
    <source>
        <dbReference type="Proteomes" id="UP001596297"/>
    </source>
</evidence>
<dbReference type="RefSeq" id="WP_380083768.1">
    <property type="nucleotide sequence ID" value="NZ_JBHSWD010000002.1"/>
</dbReference>
<evidence type="ECO:0000256" key="6">
    <source>
        <dbReference type="ARBA" id="ARBA00022840"/>
    </source>
</evidence>
<reference evidence="12" key="1">
    <citation type="journal article" date="2019" name="Int. J. Syst. Evol. Microbiol.">
        <title>The Global Catalogue of Microorganisms (GCM) 10K type strain sequencing project: providing services to taxonomists for standard genome sequencing and annotation.</title>
        <authorList>
            <consortium name="The Broad Institute Genomics Platform"/>
            <consortium name="The Broad Institute Genome Sequencing Center for Infectious Disease"/>
            <person name="Wu L."/>
            <person name="Ma J."/>
        </authorList>
    </citation>
    <scope>NUCLEOTIDE SEQUENCE [LARGE SCALE GENOMIC DNA]</scope>
    <source>
        <strain evidence="12">CGMCC 1.15772</strain>
    </source>
</reference>
<dbReference type="InterPro" id="IPR002646">
    <property type="entry name" value="PolA_pol_head_dom"/>
</dbReference>
<accession>A0ABW1YGH5</accession>
<name>A0ABW1YGH5_9DEIO</name>
<dbReference type="CDD" id="cd05398">
    <property type="entry name" value="NT_ClassII-CCAase"/>
    <property type="match status" value="1"/>
</dbReference>
<dbReference type="InterPro" id="IPR050124">
    <property type="entry name" value="tRNA_CCA-adding_enzyme"/>
</dbReference>
<evidence type="ECO:0000256" key="5">
    <source>
        <dbReference type="ARBA" id="ARBA00022741"/>
    </source>
</evidence>
<evidence type="ECO:0000256" key="1">
    <source>
        <dbReference type="ARBA" id="ARBA00022679"/>
    </source>
</evidence>